<evidence type="ECO:0000313" key="2">
    <source>
        <dbReference type="Proteomes" id="UP000887013"/>
    </source>
</evidence>
<evidence type="ECO:0000313" key="1">
    <source>
        <dbReference type="EMBL" id="GFS95017.1"/>
    </source>
</evidence>
<name>A0A8X6TCE3_NEPPI</name>
<reference evidence="1" key="1">
    <citation type="submission" date="2020-08" db="EMBL/GenBank/DDBJ databases">
        <title>Multicomponent nature underlies the extraordinary mechanical properties of spider dragline silk.</title>
        <authorList>
            <person name="Kono N."/>
            <person name="Nakamura H."/>
            <person name="Mori M."/>
            <person name="Yoshida Y."/>
            <person name="Ohtoshi R."/>
            <person name="Malay A.D."/>
            <person name="Moran D.A.P."/>
            <person name="Tomita M."/>
            <person name="Numata K."/>
            <person name="Arakawa K."/>
        </authorList>
    </citation>
    <scope>NUCLEOTIDE SEQUENCE</scope>
</reference>
<dbReference type="Proteomes" id="UP000887013">
    <property type="component" value="Unassembled WGS sequence"/>
</dbReference>
<accession>A0A8X6TCE3</accession>
<keyword evidence="2" id="KW-1185">Reference proteome</keyword>
<organism evidence="1 2">
    <name type="scientific">Nephila pilipes</name>
    <name type="common">Giant wood spider</name>
    <name type="synonym">Nephila maculata</name>
    <dbReference type="NCBI Taxonomy" id="299642"/>
    <lineage>
        <taxon>Eukaryota</taxon>
        <taxon>Metazoa</taxon>
        <taxon>Ecdysozoa</taxon>
        <taxon>Arthropoda</taxon>
        <taxon>Chelicerata</taxon>
        <taxon>Arachnida</taxon>
        <taxon>Araneae</taxon>
        <taxon>Araneomorphae</taxon>
        <taxon>Entelegynae</taxon>
        <taxon>Araneoidea</taxon>
        <taxon>Nephilidae</taxon>
        <taxon>Nephila</taxon>
    </lineage>
</organism>
<dbReference type="AlphaFoldDB" id="A0A8X6TCE3"/>
<comment type="caution">
    <text evidence="1">The sequence shown here is derived from an EMBL/GenBank/DDBJ whole genome shotgun (WGS) entry which is preliminary data.</text>
</comment>
<proteinExistence type="predicted"/>
<gene>
    <name evidence="1" type="ORF">NPIL_104511</name>
</gene>
<dbReference type="EMBL" id="BMAW01100445">
    <property type="protein sequence ID" value="GFS95017.1"/>
    <property type="molecule type" value="Genomic_DNA"/>
</dbReference>
<sequence length="89" mass="10382">MAVLLVNMHKKQDLNRYNVDSVISIYLSHFVRKIRGTDVPKQEWTLIYSHRVPLEVVNVVVRIPDLGANDFNHMSKLLLKSFKLNLQHS</sequence>
<protein>
    <submittedName>
        <fullName evidence="1">Uncharacterized protein</fullName>
    </submittedName>
</protein>